<dbReference type="PANTHER" id="PTHR34703">
    <property type="entry name" value="ANTIPORTER SUBUNIT MNHG2-RELATED"/>
    <property type="match status" value="1"/>
</dbReference>
<keyword evidence="2" id="KW-0812">Transmembrane</keyword>
<evidence type="ECO:0000313" key="3">
    <source>
        <dbReference type="EMBL" id="SHI59496.1"/>
    </source>
</evidence>
<evidence type="ECO:0000256" key="2">
    <source>
        <dbReference type="SAM" id="Phobius"/>
    </source>
</evidence>
<keyword evidence="4" id="KW-1185">Reference proteome</keyword>
<keyword evidence="2" id="KW-1133">Transmembrane helix</keyword>
<dbReference type="AlphaFoldDB" id="A0A1M6CET5"/>
<evidence type="ECO:0000313" key="4">
    <source>
        <dbReference type="Proteomes" id="UP000184452"/>
    </source>
</evidence>
<dbReference type="PANTHER" id="PTHR34703:SF1">
    <property type="entry name" value="ANTIPORTER SUBUNIT MNHG2-RELATED"/>
    <property type="match status" value="1"/>
</dbReference>
<gene>
    <name evidence="3" type="ORF">SAMN05421803_101682</name>
</gene>
<name>A0A1M6CET5_9ACTN</name>
<proteinExistence type="inferred from homology"/>
<feature type="transmembrane region" description="Helical" evidence="2">
    <location>
        <begin position="39"/>
        <end position="58"/>
    </location>
</feature>
<protein>
    <submittedName>
        <fullName evidence="3">Multicomponent Na+:H+ antiporter subunit G</fullName>
    </submittedName>
</protein>
<dbReference type="Pfam" id="PF03334">
    <property type="entry name" value="PhaG_MnhG_YufB"/>
    <property type="match status" value="1"/>
</dbReference>
<dbReference type="STRING" id="758803.SAMN05421803_101682"/>
<keyword evidence="2" id="KW-0472">Membrane</keyword>
<sequence length="117" mass="11918">MTPLEVIAVACAVAGSAVFAVGALGLVRLRDFYARLHGISISAALGTALLLLGLLLWFPSPANALKIGLALLVQLATAAVGGNALARAGYLDRTPVTADTRRDDLAAADPERHGSGD</sequence>
<evidence type="ECO:0000256" key="1">
    <source>
        <dbReference type="ARBA" id="ARBA00008404"/>
    </source>
</evidence>
<accession>A0A1M6CET5</accession>
<dbReference type="GO" id="GO:0015385">
    <property type="term" value="F:sodium:proton antiporter activity"/>
    <property type="evidence" value="ECO:0007669"/>
    <property type="project" value="TreeGrafter"/>
</dbReference>
<dbReference type="InterPro" id="IPR005133">
    <property type="entry name" value="PhaG_MnhG_YufB"/>
</dbReference>
<feature type="transmembrane region" description="Helical" evidence="2">
    <location>
        <begin position="6"/>
        <end position="27"/>
    </location>
</feature>
<comment type="similarity">
    <text evidence="1">Belongs to the CPA3 antiporters (TC 2.A.63) subunit G family.</text>
</comment>
<organism evidence="3 4">
    <name type="scientific">Nocardiopsis flavescens</name>
    <dbReference type="NCBI Taxonomy" id="758803"/>
    <lineage>
        <taxon>Bacteria</taxon>
        <taxon>Bacillati</taxon>
        <taxon>Actinomycetota</taxon>
        <taxon>Actinomycetes</taxon>
        <taxon>Streptosporangiales</taxon>
        <taxon>Nocardiopsidaceae</taxon>
        <taxon>Nocardiopsis</taxon>
    </lineage>
</organism>
<feature type="transmembrane region" description="Helical" evidence="2">
    <location>
        <begin position="64"/>
        <end position="86"/>
    </location>
</feature>
<dbReference type="EMBL" id="FQZK01000001">
    <property type="protein sequence ID" value="SHI59496.1"/>
    <property type="molecule type" value="Genomic_DNA"/>
</dbReference>
<reference evidence="3 4" key="1">
    <citation type="submission" date="2016-11" db="EMBL/GenBank/DDBJ databases">
        <authorList>
            <person name="Jaros S."/>
            <person name="Januszkiewicz K."/>
            <person name="Wedrychowicz H."/>
        </authorList>
    </citation>
    <scope>NUCLEOTIDE SEQUENCE [LARGE SCALE GENOMIC DNA]</scope>
    <source>
        <strain evidence="3 4">CGMCC 4.5723</strain>
    </source>
</reference>
<dbReference type="RefSeq" id="WP_073374719.1">
    <property type="nucleotide sequence ID" value="NZ_FQZK01000001.1"/>
</dbReference>
<dbReference type="Proteomes" id="UP000184452">
    <property type="component" value="Unassembled WGS sequence"/>
</dbReference>